<evidence type="ECO:0000313" key="2">
    <source>
        <dbReference type="EMBL" id="MCI58670.1"/>
    </source>
</evidence>
<sequence length="35" mass="3780">MKFQSDKDDEQVLKVTSGGRGERGRGRASARGRGS</sequence>
<feature type="non-terminal residue" evidence="2">
    <location>
        <position position="35"/>
    </location>
</feature>
<feature type="region of interest" description="Disordered" evidence="1">
    <location>
        <begin position="1"/>
        <end position="35"/>
    </location>
</feature>
<dbReference type="AlphaFoldDB" id="A0A392TEL8"/>
<name>A0A392TEL8_9FABA</name>
<dbReference type="Proteomes" id="UP000265520">
    <property type="component" value="Unassembled WGS sequence"/>
</dbReference>
<evidence type="ECO:0000256" key="1">
    <source>
        <dbReference type="SAM" id="MobiDB-lite"/>
    </source>
</evidence>
<organism evidence="2 3">
    <name type="scientific">Trifolium medium</name>
    <dbReference type="NCBI Taxonomy" id="97028"/>
    <lineage>
        <taxon>Eukaryota</taxon>
        <taxon>Viridiplantae</taxon>
        <taxon>Streptophyta</taxon>
        <taxon>Embryophyta</taxon>
        <taxon>Tracheophyta</taxon>
        <taxon>Spermatophyta</taxon>
        <taxon>Magnoliopsida</taxon>
        <taxon>eudicotyledons</taxon>
        <taxon>Gunneridae</taxon>
        <taxon>Pentapetalae</taxon>
        <taxon>rosids</taxon>
        <taxon>fabids</taxon>
        <taxon>Fabales</taxon>
        <taxon>Fabaceae</taxon>
        <taxon>Papilionoideae</taxon>
        <taxon>50 kb inversion clade</taxon>
        <taxon>NPAAA clade</taxon>
        <taxon>Hologalegina</taxon>
        <taxon>IRL clade</taxon>
        <taxon>Trifolieae</taxon>
        <taxon>Trifolium</taxon>
    </lineage>
</organism>
<dbReference type="EMBL" id="LXQA010549967">
    <property type="protein sequence ID" value="MCI58670.1"/>
    <property type="molecule type" value="Genomic_DNA"/>
</dbReference>
<protein>
    <submittedName>
        <fullName evidence="2">Uncharacterized protein</fullName>
    </submittedName>
</protein>
<feature type="compositionally biased region" description="Basic residues" evidence="1">
    <location>
        <begin position="26"/>
        <end position="35"/>
    </location>
</feature>
<keyword evidence="3" id="KW-1185">Reference proteome</keyword>
<evidence type="ECO:0000313" key="3">
    <source>
        <dbReference type="Proteomes" id="UP000265520"/>
    </source>
</evidence>
<reference evidence="2 3" key="1">
    <citation type="journal article" date="2018" name="Front. Plant Sci.">
        <title>Red Clover (Trifolium pratense) and Zigzag Clover (T. medium) - A Picture of Genomic Similarities and Differences.</title>
        <authorList>
            <person name="Dluhosova J."/>
            <person name="Istvanek J."/>
            <person name="Nedelnik J."/>
            <person name="Repkova J."/>
        </authorList>
    </citation>
    <scope>NUCLEOTIDE SEQUENCE [LARGE SCALE GENOMIC DNA]</scope>
    <source>
        <strain evidence="3">cv. 10/8</strain>
        <tissue evidence="2">Leaf</tissue>
    </source>
</reference>
<accession>A0A392TEL8</accession>
<comment type="caution">
    <text evidence="2">The sequence shown here is derived from an EMBL/GenBank/DDBJ whole genome shotgun (WGS) entry which is preliminary data.</text>
</comment>
<proteinExistence type="predicted"/>
<feature type="compositionally biased region" description="Basic and acidic residues" evidence="1">
    <location>
        <begin position="1"/>
        <end position="12"/>
    </location>
</feature>